<reference evidence="1" key="1">
    <citation type="submission" date="2021-02" db="EMBL/GenBank/DDBJ databases">
        <authorList>
            <consortium name="DOE Joint Genome Institute"/>
            <person name="Ahrendt S."/>
            <person name="Looney B.P."/>
            <person name="Miyauchi S."/>
            <person name="Morin E."/>
            <person name="Drula E."/>
            <person name="Courty P.E."/>
            <person name="Chicoki N."/>
            <person name="Fauchery L."/>
            <person name="Kohler A."/>
            <person name="Kuo A."/>
            <person name="Labutti K."/>
            <person name="Pangilinan J."/>
            <person name="Lipzen A."/>
            <person name="Riley R."/>
            <person name="Andreopoulos W."/>
            <person name="He G."/>
            <person name="Johnson J."/>
            <person name="Barry K.W."/>
            <person name="Grigoriev I.V."/>
            <person name="Nagy L."/>
            <person name="Hibbett D."/>
            <person name="Henrissat B."/>
            <person name="Matheny P.B."/>
            <person name="Labbe J."/>
            <person name="Martin F."/>
        </authorList>
    </citation>
    <scope>NUCLEOTIDE SEQUENCE</scope>
    <source>
        <strain evidence="1">FP105234-sp</strain>
    </source>
</reference>
<gene>
    <name evidence="1" type="ORF">FA95DRAFT_1592122</name>
</gene>
<evidence type="ECO:0000313" key="2">
    <source>
        <dbReference type="Proteomes" id="UP000814033"/>
    </source>
</evidence>
<comment type="caution">
    <text evidence="1">The sequence shown here is derived from an EMBL/GenBank/DDBJ whole genome shotgun (WGS) entry which is preliminary data.</text>
</comment>
<proteinExistence type="predicted"/>
<dbReference type="Proteomes" id="UP000814033">
    <property type="component" value="Unassembled WGS sequence"/>
</dbReference>
<reference evidence="1" key="2">
    <citation type="journal article" date="2022" name="New Phytol.">
        <title>Evolutionary transition to the ectomycorrhizal habit in the genomes of a hyperdiverse lineage of mushroom-forming fungi.</title>
        <authorList>
            <person name="Looney B."/>
            <person name="Miyauchi S."/>
            <person name="Morin E."/>
            <person name="Drula E."/>
            <person name="Courty P.E."/>
            <person name="Kohler A."/>
            <person name="Kuo A."/>
            <person name="LaButti K."/>
            <person name="Pangilinan J."/>
            <person name="Lipzen A."/>
            <person name="Riley R."/>
            <person name="Andreopoulos W."/>
            <person name="He G."/>
            <person name="Johnson J."/>
            <person name="Nolan M."/>
            <person name="Tritt A."/>
            <person name="Barry K.W."/>
            <person name="Grigoriev I.V."/>
            <person name="Nagy L.G."/>
            <person name="Hibbett D."/>
            <person name="Henrissat B."/>
            <person name="Matheny P.B."/>
            <person name="Labbe J."/>
            <person name="Martin F.M."/>
        </authorList>
    </citation>
    <scope>NUCLEOTIDE SEQUENCE</scope>
    <source>
        <strain evidence="1">FP105234-sp</strain>
    </source>
</reference>
<accession>A0ACB8SAV4</accession>
<keyword evidence="2" id="KW-1185">Reference proteome</keyword>
<name>A0ACB8SAV4_9AGAM</name>
<sequence>MSFSSGWGDEYPSSQGSESGQYFDVTAELHDRSANQDGYQESSQESTGGYSDDDVTIYDGKVDHDKYAHAFELPSSQTVDPHGEEPAAQYVRVPETGKPAKYWGRACQIAQLPNIANNGDVEYVVVEVLAIAWDMEEDEVRSLILNARMFERANATD</sequence>
<dbReference type="EMBL" id="MU275840">
    <property type="protein sequence ID" value="KAI0053313.1"/>
    <property type="molecule type" value="Genomic_DNA"/>
</dbReference>
<organism evidence="1 2">
    <name type="scientific">Auriscalpium vulgare</name>
    <dbReference type="NCBI Taxonomy" id="40419"/>
    <lineage>
        <taxon>Eukaryota</taxon>
        <taxon>Fungi</taxon>
        <taxon>Dikarya</taxon>
        <taxon>Basidiomycota</taxon>
        <taxon>Agaricomycotina</taxon>
        <taxon>Agaricomycetes</taxon>
        <taxon>Russulales</taxon>
        <taxon>Auriscalpiaceae</taxon>
        <taxon>Auriscalpium</taxon>
    </lineage>
</organism>
<evidence type="ECO:0000313" key="1">
    <source>
        <dbReference type="EMBL" id="KAI0053313.1"/>
    </source>
</evidence>
<protein>
    <submittedName>
        <fullName evidence="1">Uncharacterized protein</fullName>
    </submittedName>
</protein>